<evidence type="ECO:0000313" key="11">
    <source>
        <dbReference type="Proteomes" id="UP001153069"/>
    </source>
</evidence>
<feature type="region of interest" description="Disordered" evidence="7">
    <location>
        <begin position="125"/>
        <end position="147"/>
    </location>
</feature>
<dbReference type="Pfam" id="PF00072">
    <property type="entry name" value="Response_reg"/>
    <property type="match status" value="1"/>
</dbReference>
<dbReference type="Gene3D" id="3.40.50.2300">
    <property type="match status" value="1"/>
</dbReference>
<feature type="region of interest" description="Disordered" evidence="7">
    <location>
        <begin position="640"/>
        <end position="691"/>
    </location>
</feature>
<reference evidence="10" key="1">
    <citation type="submission" date="2020-06" db="EMBL/GenBank/DDBJ databases">
        <authorList>
            <consortium name="Plant Systems Biology data submission"/>
        </authorList>
    </citation>
    <scope>NUCLEOTIDE SEQUENCE</scope>
    <source>
        <strain evidence="10">D6</strain>
    </source>
</reference>
<evidence type="ECO:0000313" key="10">
    <source>
        <dbReference type="EMBL" id="CAB9497908.1"/>
    </source>
</evidence>
<comment type="catalytic activity">
    <reaction evidence="1">
        <text>ATP + protein L-histidine = ADP + protein N-phospho-L-histidine.</text>
        <dbReference type="EC" id="2.7.13.3"/>
    </reaction>
</comment>
<dbReference type="SMART" id="SM00388">
    <property type="entry name" value="HisKA"/>
    <property type="match status" value="1"/>
</dbReference>
<dbReference type="PRINTS" id="PR00344">
    <property type="entry name" value="BCTRLSENSOR"/>
</dbReference>
<dbReference type="Proteomes" id="UP001153069">
    <property type="component" value="Unassembled WGS sequence"/>
</dbReference>
<keyword evidence="4" id="KW-0808">Transferase</keyword>
<dbReference type="SUPFAM" id="SSF52172">
    <property type="entry name" value="CheY-like"/>
    <property type="match status" value="1"/>
</dbReference>
<dbReference type="EC" id="2.7.13.3" evidence="2"/>
<gene>
    <name evidence="10" type="ORF">SEMRO_28_G018500.1</name>
</gene>
<feature type="domain" description="Histidine kinase" evidence="8">
    <location>
        <begin position="358"/>
        <end position="622"/>
    </location>
</feature>
<dbReference type="Gene3D" id="3.30.565.10">
    <property type="entry name" value="Histidine kinase-like ATPase, C-terminal domain"/>
    <property type="match status" value="1"/>
</dbReference>
<dbReference type="InterPro" id="IPR003661">
    <property type="entry name" value="HisK_dim/P_dom"/>
</dbReference>
<dbReference type="Pfam" id="PF08447">
    <property type="entry name" value="PAS_3"/>
    <property type="match status" value="1"/>
</dbReference>
<dbReference type="CDD" id="cd16922">
    <property type="entry name" value="HATPase_EvgS-ArcB-TorS-like"/>
    <property type="match status" value="1"/>
</dbReference>
<dbReference type="SMART" id="SM00448">
    <property type="entry name" value="REC"/>
    <property type="match status" value="1"/>
</dbReference>
<dbReference type="CDD" id="cd17546">
    <property type="entry name" value="REC_hyHK_CKI1_RcsC-like"/>
    <property type="match status" value="1"/>
</dbReference>
<dbReference type="InterPro" id="IPR036890">
    <property type="entry name" value="HATPase_C_sf"/>
</dbReference>
<dbReference type="CDD" id="cd00082">
    <property type="entry name" value="HisKA"/>
    <property type="match status" value="1"/>
</dbReference>
<dbReference type="SMART" id="SM00387">
    <property type="entry name" value="HATPase_c"/>
    <property type="match status" value="1"/>
</dbReference>
<dbReference type="GO" id="GO:0005886">
    <property type="term" value="C:plasma membrane"/>
    <property type="evidence" value="ECO:0007669"/>
    <property type="project" value="TreeGrafter"/>
</dbReference>
<evidence type="ECO:0000256" key="3">
    <source>
        <dbReference type="ARBA" id="ARBA00022553"/>
    </source>
</evidence>
<dbReference type="CDD" id="cd00130">
    <property type="entry name" value="PAS"/>
    <property type="match status" value="1"/>
</dbReference>
<dbReference type="PROSITE" id="PS50109">
    <property type="entry name" value="HIS_KIN"/>
    <property type="match status" value="1"/>
</dbReference>
<evidence type="ECO:0000259" key="9">
    <source>
        <dbReference type="PROSITE" id="PS50110"/>
    </source>
</evidence>
<dbReference type="Gene3D" id="1.10.287.130">
    <property type="match status" value="1"/>
</dbReference>
<dbReference type="PROSITE" id="PS50110">
    <property type="entry name" value="RESPONSE_REGULATORY"/>
    <property type="match status" value="1"/>
</dbReference>
<dbReference type="Pfam" id="PF00512">
    <property type="entry name" value="HisKA"/>
    <property type="match status" value="1"/>
</dbReference>
<proteinExistence type="predicted"/>
<dbReference type="SUPFAM" id="SSF47384">
    <property type="entry name" value="Homodimeric domain of signal transducing histidine kinase"/>
    <property type="match status" value="1"/>
</dbReference>
<dbReference type="InterPro" id="IPR035965">
    <property type="entry name" value="PAS-like_dom_sf"/>
</dbReference>
<evidence type="ECO:0000256" key="4">
    <source>
        <dbReference type="ARBA" id="ARBA00022679"/>
    </source>
</evidence>
<keyword evidence="5 10" id="KW-0418">Kinase</keyword>
<feature type="modified residue" description="4-aspartylphosphate" evidence="6">
    <location>
        <position position="745"/>
    </location>
</feature>
<feature type="domain" description="Response regulatory" evidence="9">
    <location>
        <begin position="695"/>
        <end position="822"/>
    </location>
</feature>
<dbReference type="InterPro" id="IPR004358">
    <property type="entry name" value="Sig_transdc_His_kin-like_C"/>
</dbReference>
<comment type="caution">
    <text evidence="10">The sequence shown here is derived from an EMBL/GenBank/DDBJ whole genome shotgun (WGS) entry which is preliminary data.</text>
</comment>
<dbReference type="InterPro" id="IPR003594">
    <property type="entry name" value="HATPase_dom"/>
</dbReference>
<dbReference type="InterPro" id="IPR001789">
    <property type="entry name" value="Sig_transdc_resp-reg_receiver"/>
</dbReference>
<evidence type="ECO:0000256" key="1">
    <source>
        <dbReference type="ARBA" id="ARBA00000085"/>
    </source>
</evidence>
<dbReference type="SUPFAM" id="SSF55874">
    <property type="entry name" value="ATPase domain of HSP90 chaperone/DNA topoisomerase II/histidine kinase"/>
    <property type="match status" value="1"/>
</dbReference>
<dbReference type="Pfam" id="PF02518">
    <property type="entry name" value="HATPase_c"/>
    <property type="match status" value="1"/>
</dbReference>
<evidence type="ECO:0000256" key="6">
    <source>
        <dbReference type="PROSITE-ProRule" id="PRU00169"/>
    </source>
</evidence>
<sequence>MSAVTATSTTSTTGCNPQFELCDLWTDPDKSVGDILRGTVALVPAVLAMASATATDEEAHFKARISLYDYSDATTCTSSQPTVSCREFWSHHGQTKDDSASSLDHPSTLGLGLNRASTPPWITVDIPAPPCRGKDQNSGGERTAETGRPLGKIDVFQVQPLALNLIDRGGLSFSSQRNNDQKTQHEHTLQCLAQRLGRVVSSRWVNQEQQKALKILQDKERRLVESQDLAKIGQWELDLTNNALYWSHGVFDIFRVDPKRFGASYEAFLDAIHPDDRKFVDDAYTNSLKSKKSYNIMHRLLFQGNGEEPEIRWVNEICRTEYHPKTGLPLYSVGIVQDITELKQAQEMDRLKTAFLANMSHEIRTPLNAVMGYTDLILMEPEALSERNRDYLKTIRQSGELLMAVVSDILDISKIEAGQLQIDDKPYSPSELLALVGQSASVFQENFMPGKKVKLDFTNNSTSQLMDVSCASQQTLLDHSSGGNSICQTAQVMGDPARIQQILLNIVNNALKFTGIQGSSNGKVEFGVKLVQGKGGSSSGKMMEFSVSDNGVGIPEEKQQSIFEAFTQVHPSRDSHELGGTGLGLTISKRLVELMGGEMQLWSSTHTIHHGTTVSFTLPYRPVNEATSCQLLKHDKCTIQSPPSHANAEEQLRQSLTTTSTATESEAKPPASGTTTSNDTTKESSASSTSAPVGKVLVVDDNRVNLKLAVRMVNKLGYETVTAMNGKEALSQFQSDPLVQLILMDKEMPVMDGLEAVQEIRKIERGVASSEASTGNRRIPVVALTAAAYREDEEACLAAGCDAYLTKPVKREALQNMLASYLKDG</sequence>
<dbReference type="InterPro" id="IPR013655">
    <property type="entry name" value="PAS_fold_3"/>
</dbReference>
<dbReference type="SUPFAM" id="SSF55785">
    <property type="entry name" value="PYP-like sensor domain (PAS domain)"/>
    <property type="match status" value="1"/>
</dbReference>
<keyword evidence="11" id="KW-1185">Reference proteome</keyword>
<dbReference type="OrthoDB" id="101467at2759"/>
<name>A0A9N8H5P5_9STRA</name>
<dbReference type="Gene3D" id="3.30.450.20">
    <property type="entry name" value="PAS domain"/>
    <property type="match status" value="1"/>
</dbReference>
<dbReference type="PANTHER" id="PTHR43047:SF72">
    <property type="entry name" value="OSMOSENSING HISTIDINE PROTEIN KINASE SLN1"/>
    <property type="match status" value="1"/>
</dbReference>
<dbReference type="InterPro" id="IPR005467">
    <property type="entry name" value="His_kinase_dom"/>
</dbReference>
<dbReference type="GO" id="GO:0009927">
    <property type="term" value="F:histidine phosphotransfer kinase activity"/>
    <property type="evidence" value="ECO:0007669"/>
    <property type="project" value="TreeGrafter"/>
</dbReference>
<accession>A0A9N8H5P5</accession>
<dbReference type="InterPro" id="IPR011006">
    <property type="entry name" value="CheY-like_superfamily"/>
</dbReference>
<dbReference type="InterPro" id="IPR000014">
    <property type="entry name" value="PAS"/>
</dbReference>
<keyword evidence="3 6" id="KW-0597">Phosphoprotein</keyword>
<organism evidence="10 11">
    <name type="scientific">Seminavis robusta</name>
    <dbReference type="NCBI Taxonomy" id="568900"/>
    <lineage>
        <taxon>Eukaryota</taxon>
        <taxon>Sar</taxon>
        <taxon>Stramenopiles</taxon>
        <taxon>Ochrophyta</taxon>
        <taxon>Bacillariophyta</taxon>
        <taxon>Bacillariophyceae</taxon>
        <taxon>Bacillariophycidae</taxon>
        <taxon>Naviculales</taxon>
        <taxon>Naviculaceae</taxon>
        <taxon>Seminavis</taxon>
    </lineage>
</organism>
<dbReference type="AlphaFoldDB" id="A0A9N8H5P5"/>
<protein>
    <recommendedName>
        <fullName evidence="2">histidine kinase</fullName>
        <ecNumber evidence="2">2.7.13.3</ecNumber>
    </recommendedName>
</protein>
<dbReference type="PANTHER" id="PTHR43047">
    <property type="entry name" value="TWO-COMPONENT HISTIDINE PROTEIN KINASE"/>
    <property type="match status" value="1"/>
</dbReference>
<dbReference type="InterPro" id="IPR036097">
    <property type="entry name" value="HisK_dim/P_sf"/>
</dbReference>
<evidence type="ECO:0000256" key="5">
    <source>
        <dbReference type="ARBA" id="ARBA00022777"/>
    </source>
</evidence>
<evidence type="ECO:0000259" key="8">
    <source>
        <dbReference type="PROSITE" id="PS50109"/>
    </source>
</evidence>
<dbReference type="GO" id="GO:0000155">
    <property type="term" value="F:phosphorelay sensor kinase activity"/>
    <property type="evidence" value="ECO:0007669"/>
    <property type="project" value="InterPro"/>
</dbReference>
<dbReference type="EMBL" id="CAICTM010000028">
    <property type="protein sequence ID" value="CAB9497908.1"/>
    <property type="molecule type" value="Genomic_DNA"/>
</dbReference>
<evidence type="ECO:0000256" key="2">
    <source>
        <dbReference type="ARBA" id="ARBA00012438"/>
    </source>
</evidence>
<evidence type="ECO:0000256" key="7">
    <source>
        <dbReference type="SAM" id="MobiDB-lite"/>
    </source>
</evidence>